<organism evidence="3 4">
    <name type="scientific">Marasmiellus scandens</name>
    <dbReference type="NCBI Taxonomy" id="2682957"/>
    <lineage>
        <taxon>Eukaryota</taxon>
        <taxon>Fungi</taxon>
        <taxon>Dikarya</taxon>
        <taxon>Basidiomycota</taxon>
        <taxon>Agaricomycotina</taxon>
        <taxon>Agaricomycetes</taxon>
        <taxon>Agaricomycetidae</taxon>
        <taxon>Agaricales</taxon>
        <taxon>Marasmiineae</taxon>
        <taxon>Omphalotaceae</taxon>
        <taxon>Marasmiellus</taxon>
    </lineage>
</organism>
<evidence type="ECO:0000313" key="3">
    <source>
        <dbReference type="EMBL" id="KAK7460906.1"/>
    </source>
</evidence>
<accession>A0ABR1JGK6</accession>
<dbReference type="EMBL" id="JBANRG010000014">
    <property type="protein sequence ID" value="KAK7460906.1"/>
    <property type="molecule type" value="Genomic_DNA"/>
</dbReference>
<feature type="region of interest" description="Disordered" evidence="1">
    <location>
        <begin position="1"/>
        <end position="66"/>
    </location>
</feature>
<dbReference type="SUPFAM" id="SSF56112">
    <property type="entry name" value="Protein kinase-like (PK-like)"/>
    <property type="match status" value="1"/>
</dbReference>
<reference evidence="3 4" key="1">
    <citation type="submission" date="2024-01" db="EMBL/GenBank/DDBJ databases">
        <title>A draft genome for the cacao thread blight pathogen Marasmiellus scandens.</title>
        <authorList>
            <person name="Baruah I.K."/>
            <person name="Leung J."/>
            <person name="Bukari Y."/>
            <person name="Amoako-Attah I."/>
            <person name="Meinhardt L.W."/>
            <person name="Bailey B.A."/>
            <person name="Cohen S.P."/>
        </authorList>
    </citation>
    <scope>NUCLEOTIDE SEQUENCE [LARGE SCALE GENOMIC DNA]</scope>
    <source>
        <strain evidence="3 4">GH-19</strain>
    </source>
</reference>
<dbReference type="InterPro" id="IPR011009">
    <property type="entry name" value="Kinase-like_dom_sf"/>
</dbReference>
<feature type="compositionally biased region" description="Polar residues" evidence="1">
    <location>
        <begin position="21"/>
        <end position="46"/>
    </location>
</feature>
<dbReference type="PANTHER" id="PTHR38248:SF2">
    <property type="entry name" value="FUNK1 11"/>
    <property type="match status" value="1"/>
</dbReference>
<dbReference type="Gene3D" id="1.10.510.10">
    <property type="entry name" value="Transferase(Phosphotransferase) domain 1"/>
    <property type="match status" value="1"/>
</dbReference>
<gene>
    <name evidence="3" type="ORF">VKT23_008834</name>
</gene>
<dbReference type="Pfam" id="PF17667">
    <property type="entry name" value="Pkinase_fungal"/>
    <property type="match status" value="1"/>
</dbReference>
<dbReference type="PANTHER" id="PTHR38248">
    <property type="entry name" value="FUNK1 6"/>
    <property type="match status" value="1"/>
</dbReference>
<evidence type="ECO:0000313" key="4">
    <source>
        <dbReference type="Proteomes" id="UP001498398"/>
    </source>
</evidence>
<evidence type="ECO:0000259" key="2">
    <source>
        <dbReference type="Pfam" id="PF17667"/>
    </source>
</evidence>
<evidence type="ECO:0000256" key="1">
    <source>
        <dbReference type="SAM" id="MobiDB-lite"/>
    </source>
</evidence>
<keyword evidence="4" id="KW-1185">Reference proteome</keyword>
<feature type="compositionally biased region" description="Polar residues" evidence="1">
    <location>
        <begin position="57"/>
        <end position="66"/>
    </location>
</feature>
<comment type="caution">
    <text evidence="3">The sequence shown here is derived from an EMBL/GenBank/DDBJ whole genome shotgun (WGS) entry which is preliminary data.</text>
</comment>
<protein>
    <recommendedName>
        <fullName evidence="2">Fungal-type protein kinase domain-containing protein</fullName>
    </recommendedName>
</protein>
<proteinExistence type="predicted"/>
<feature type="compositionally biased region" description="Polar residues" evidence="1">
    <location>
        <begin position="1"/>
        <end position="10"/>
    </location>
</feature>
<name>A0ABR1JGK6_9AGAR</name>
<sequence>MSNRISTSGPPTLDADESDSLNESQPLSKISFSYNQMSNRISTSEPPTLDALDESDSSNGSLPKTRPSQKYYLRLANELSNKFTGPMPVQEFLDTFLPVDDSAFKPDASVESVRRGLYVTVRGHADLLEAVSHCLSDGFTIKSTKPNTKSRKASKPGDPPGFVLYHSHDPSLPELVVYVLQGNKTPDPFNDSSSSSSSFENTEHEETSYILGQLIAPIIPQFASPHPDKSRTHAFSVLIHGPGTGIGETRKARLIRWDRSGAVVSQAFEFVPKADSSSDGESLALWRFFWRYMRAGAAERGFDTTVEKVEETDLETRRACEALSLGNVSTNTPVSLYKYHVWDDFHPEDDPVFYYAVDKPLSTNSLVGRNTRIIKVWDPRLERVVLLKDTWRIDEPGMTKEGDTYIQLHKAQVRHVPRLQRAGDVSLESGQQRTRTQDFVHFNNHSTTSYTMQAYRHYRLVLLDIGRSITEFSDMKHLVEILRAALIAGILHCDISTGNIVISDNLDSPAFLIDWDLSKPVDQIDTPYRQTLGTWRFKSAVLLSRKSTNHLPIDDLESFFYVLSWLALHYSKHKDDSILHRLKASYDELWVVGSINQGGILKPSFMLLGTLEREGGFPKGPLRKLIVSLERTFKIRYLQYPSASEVEKYEKVAESITGEDDRRFFGAVDILLGLRRLKSSEWMMARFDEAVGSEWSRNAVVKVVKQSVNEIAERFLLRLECCRGM</sequence>
<dbReference type="Proteomes" id="UP001498398">
    <property type="component" value="Unassembled WGS sequence"/>
</dbReference>
<feature type="domain" description="Fungal-type protein kinase" evidence="2">
    <location>
        <begin position="253"/>
        <end position="566"/>
    </location>
</feature>
<dbReference type="InterPro" id="IPR040976">
    <property type="entry name" value="Pkinase_fungal"/>
</dbReference>